<dbReference type="Proteomes" id="UP000705983">
    <property type="component" value="Unassembled WGS sequence"/>
</dbReference>
<evidence type="ECO:0000313" key="3">
    <source>
        <dbReference type="EMBL" id="MBM9432284.1"/>
    </source>
</evidence>
<evidence type="ECO:0000259" key="1">
    <source>
        <dbReference type="Pfam" id="PF13910"/>
    </source>
</evidence>
<dbReference type="RefSeq" id="WP_187995880.1">
    <property type="nucleotide sequence ID" value="NZ_JACEXG010000001.1"/>
</dbReference>
<accession>A0ABS2TG84</accession>
<feature type="domain" description="DUF4209" evidence="1">
    <location>
        <begin position="488"/>
        <end position="573"/>
    </location>
</feature>
<comment type="caution">
    <text evidence="3">The sequence shown here is derived from an EMBL/GenBank/DDBJ whole genome shotgun (WGS) entry which is preliminary data.</text>
</comment>
<dbReference type="EMBL" id="JAFFJS010000001">
    <property type="protein sequence ID" value="MBM9432284.1"/>
    <property type="molecule type" value="Genomic_DNA"/>
</dbReference>
<proteinExistence type="predicted"/>
<evidence type="ECO:0000259" key="2">
    <source>
        <dbReference type="Pfam" id="PF24098"/>
    </source>
</evidence>
<feature type="domain" description="DUF7380" evidence="2">
    <location>
        <begin position="32"/>
        <end position="160"/>
    </location>
</feature>
<dbReference type="Pfam" id="PF24098">
    <property type="entry name" value="DUF7380"/>
    <property type="match status" value="1"/>
</dbReference>
<keyword evidence="4" id="KW-1185">Reference proteome</keyword>
<name>A0ABS2TG84_9ACTO</name>
<evidence type="ECO:0000313" key="4">
    <source>
        <dbReference type="Proteomes" id="UP000705983"/>
    </source>
</evidence>
<sequence>MDLFSDDCVISAFSKSEGGLGVLAYAIGEVAAAFGDSKEGTLLVNISAIALMSVDINDWNNGYKPGMVFRDRRSLYYGDLEAGDLELLAEIRGRVPNIAMQARIADVLALKSSGRKRAQYFQEHLDLLLQTAQTGGDWFDDPGVWDRAIETAKRFGKATRQQLTDITHVLVAAVREAFLRNDYLPEAASLLLKHKLAKDEAGDIANGFVAVADSGALAFEQIVFARQLAADWFIYAGDEESANRCRALIIEGFMEHAKALSTSEDCRPERVEHLYSEAYRILKSMPRTERTRLGLEDLENRLPLLEHQSGRAVMEGMRAIKSEPIDIAGTAKDSRQAMSGLSKEVVLHKLAERPVSIEFAETQAIAKELLSGAQLAALLPFRIYSDGIVVATHEALGGQQIYGEDPAVWRTMLDYVDWYVDLMTRAEILPAYHQIALEHQLTLTDFHELTKRMILIPENQEIQYARALYYGYTGDFLSAVQILAPLFESIVRHALQLRGVNTTHKNDGYEDQISLGPLLDKEQVEEIFGKDIVFALRALFTERGYANLRNRSAHGMLIDDEAKGVHSVYAWWFGLWFATRQVQISKDD</sequence>
<dbReference type="Pfam" id="PF13910">
    <property type="entry name" value="DUF4209"/>
    <property type="match status" value="1"/>
</dbReference>
<reference evidence="4" key="1">
    <citation type="submission" date="2021-02" db="EMBL/GenBank/DDBJ databases">
        <title>Leucobacter sp. CX169.</title>
        <authorList>
            <person name="Cheng Y."/>
        </authorList>
    </citation>
    <scope>NUCLEOTIDE SEQUENCE [LARGE SCALE GENOMIC DNA]</scope>
    <source>
        <strain evidence="4">JY899</strain>
    </source>
</reference>
<gene>
    <name evidence="3" type="ORF">JVW63_00970</name>
</gene>
<dbReference type="InterPro" id="IPR025209">
    <property type="entry name" value="DUF4209"/>
</dbReference>
<organism evidence="3 4">
    <name type="scientific">Flaviflexus equikiangi</name>
    <dbReference type="NCBI Taxonomy" id="2758573"/>
    <lineage>
        <taxon>Bacteria</taxon>
        <taxon>Bacillati</taxon>
        <taxon>Actinomycetota</taxon>
        <taxon>Actinomycetes</taxon>
        <taxon>Actinomycetales</taxon>
        <taxon>Actinomycetaceae</taxon>
        <taxon>Flaviflexus</taxon>
    </lineage>
</organism>
<protein>
    <submittedName>
        <fullName evidence="3">DUF4209 domain-containing protein</fullName>
    </submittedName>
</protein>
<dbReference type="InterPro" id="IPR055804">
    <property type="entry name" value="DUF7380"/>
</dbReference>